<evidence type="ECO:0000313" key="1">
    <source>
        <dbReference type="EMBL" id="MEJ8307321.1"/>
    </source>
</evidence>
<accession>A0ACC6PK73</accession>
<evidence type="ECO:0000313" key="2">
    <source>
        <dbReference type="Proteomes" id="UP001380953"/>
    </source>
</evidence>
<gene>
    <name evidence="1" type="ORF">WKI47_25735</name>
</gene>
<comment type="caution">
    <text evidence="1">The sequence shown here is derived from an EMBL/GenBank/DDBJ whole genome shotgun (WGS) entry which is preliminary data.</text>
</comment>
<dbReference type="Proteomes" id="UP001380953">
    <property type="component" value="Unassembled WGS sequence"/>
</dbReference>
<sequence>LYYKTKGGNKLFNFTKKKVLSLTLATALGAISVASVSGAAFFDFSARTSVTGTLTAKASFTPSASTTGVQGLRLDPDKHVKQSWVRITEGAYDSGIVGSYTATSTSDTNTYSATTSKFNSPFYDAVSDYGWKYF</sequence>
<proteinExistence type="predicted"/>
<keyword evidence="2" id="KW-1185">Reference proteome</keyword>
<organism evidence="1 2">
    <name type="scientific">Saccharibacillus sacchari</name>
    <dbReference type="NCBI Taxonomy" id="456493"/>
    <lineage>
        <taxon>Bacteria</taxon>
        <taxon>Bacillati</taxon>
        <taxon>Bacillota</taxon>
        <taxon>Bacilli</taxon>
        <taxon>Bacillales</taxon>
        <taxon>Paenibacillaceae</taxon>
        <taxon>Saccharibacillus</taxon>
    </lineage>
</organism>
<name>A0ACC6PK73_9BACL</name>
<reference evidence="1" key="1">
    <citation type="submission" date="2024-03" db="EMBL/GenBank/DDBJ databases">
        <title>Whole genome sequecning of epiphytes from Marcgravia umbellata leaves.</title>
        <authorList>
            <person name="Kumar G."/>
            <person name="Savka M.A."/>
        </authorList>
    </citation>
    <scope>NUCLEOTIDE SEQUENCE</scope>
    <source>
        <strain evidence="1">RIT_BL5</strain>
    </source>
</reference>
<dbReference type="EMBL" id="JBBKAR010000066">
    <property type="protein sequence ID" value="MEJ8307321.1"/>
    <property type="molecule type" value="Genomic_DNA"/>
</dbReference>
<feature type="non-terminal residue" evidence="1">
    <location>
        <position position="1"/>
    </location>
</feature>
<protein>
    <submittedName>
        <fullName evidence="1">Uncharacterized protein</fullName>
    </submittedName>
</protein>